<gene>
    <name evidence="2" type="ORF">A2633_00935</name>
</gene>
<sequence length="109" mass="12293">MTFDEYQKQSRVTAHYPNAGANFVYPTLGLVGEAGEVAEKIKKVLRDHDGIMNDIKREEIKKELGDVLWYVSQIATELNFELKAIAAHNLEKLRSRMERGTLGGSGDNR</sequence>
<evidence type="ECO:0000313" key="3">
    <source>
        <dbReference type="Proteomes" id="UP000177152"/>
    </source>
</evidence>
<protein>
    <recommendedName>
        <fullName evidence="1">NTP pyrophosphohydrolase MazG-like domain-containing protein</fullName>
    </recommendedName>
</protein>
<dbReference type="Gene3D" id="1.10.287.1080">
    <property type="entry name" value="MazG-like"/>
    <property type="match status" value="1"/>
</dbReference>
<evidence type="ECO:0000259" key="1">
    <source>
        <dbReference type="Pfam" id="PF03819"/>
    </source>
</evidence>
<proteinExistence type="predicted"/>
<evidence type="ECO:0000313" key="2">
    <source>
        <dbReference type="EMBL" id="OGZ93991.1"/>
    </source>
</evidence>
<comment type="caution">
    <text evidence="2">The sequence shown here is derived from an EMBL/GenBank/DDBJ whole genome shotgun (WGS) entry which is preliminary data.</text>
</comment>
<dbReference type="EMBL" id="MHQC01000046">
    <property type="protein sequence ID" value="OGZ93991.1"/>
    <property type="molecule type" value="Genomic_DNA"/>
</dbReference>
<reference evidence="2 3" key="1">
    <citation type="journal article" date="2016" name="Nat. Commun.">
        <title>Thousands of microbial genomes shed light on interconnected biogeochemical processes in an aquifer system.</title>
        <authorList>
            <person name="Anantharaman K."/>
            <person name="Brown C.T."/>
            <person name="Hug L.A."/>
            <person name="Sharon I."/>
            <person name="Castelle C.J."/>
            <person name="Probst A.J."/>
            <person name="Thomas B.C."/>
            <person name="Singh A."/>
            <person name="Wilkins M.J."/>
            <person name="Karaoz U."/>
            <person name="Brodie E.L."/>
            <person name="Williams K.H."/>
            <person name="Hubbard S.S."/>
            <person name="Banfield J.F."/>
        </authorList>
    </citation>
    <scope>NUCLEOTIDE SEQUENCE [LARGE SCALE GENOMIC DNA]</scope>
</reference>
<feature type="domain" description="NTP pyrophosphohydrolase MazG-like" evidence="1">
    <location>
        <begin position="29"/>
        <end position="98"/>
    </location>
</feature>
<dbReference type="SUPFAM" id="SSF101386">
    <property type="entry name" value="all-alpha NTP pyrophosphatases"/>
    <property type="match status" value="1"/>
</dbReference>
<dbReference type="PIRSF" id="PIRSF006639">
    <property type="entry name" value="UCP006639_pph"/>
    <property type="match status" value="1"/>
</dbReference>
<accession>A0A1G2K5Y5</accession>
<name>A0A1G2K5Y5_9BACT</name>
<dbReference type="CDD" id="cd11541">
    <property type="entry name" value="NTP-PPase_u4"/>
    <property type="match status" value="1"/>
</dbReference>
<dbReference type="AlphaFoldDB" id="A0A1G2K5Y5"/>
<dbReference type="InterPro" id="IPR004518">
    <property type="entry name" value="MazG-like_dom"/>
</dbReference>
<dbReference type="Proteomes" id="UP000177152">
    <property type="component" value="Unassembled WGS sequence"/>
</dbReference>
<dbReference type="Pfam" id="PF03819">
    <property type="entry name" value="MazG"/>
    <property type="match status" value="1"/>
</dbReference>
<organism evidence="2 3">
    <name type="scientific">Candidatus Sungbacteria bacterium RIFCSPHIGHO2_01_FULL_47_32</name>
    <dbReference type="NCBI Taxonomy" id="1802264"/>
    <lineage>
        <taxon>Bacteria</taxon>
        <taxon>Candidatus Sungiibacteriota</taxon>
    </lineage>
</organism>
<dbReference type="InterPro" id="IPR011379">
    <property type="entry name" value="MazG-related_GP37"/>
</dbReference>